<name>A0A0P7EQ59_9GAMM</name>
<feature type="transmembrane region" description="Helical" evidence="1">
    <location>
        <begin position="144"/>
        <end position="161"/>
    </location>
</feature>
<feature type="transmembrane region" description="Helical" evidence="1">
    <location>
        <begin position="112"/>
        <end position="132"/>
    </location>
</feature>
<accession>A0A0P7EQ59</accession>
<organism evidence="2 3">
    <name type="scientific">Pseudoalteromonas lipolytica</name>
    <dbReference type="NCBI Taxonomy" id="570156"/>
    <lineage>
        <taxon>Bacteria</taxon>
        <taxon>Pseudomonadati</taxon>
        <taxon>Pseudomonadota</taxon>
        <taxon>Gammaproteobacteria</taxon>
        <taxon>Alteromonadales</taxon>
        <taxon>Pseudoalteromonadaceae</taxon>
        <taxon>Pseudoalteromonas</taxon>
    </lineage>
</organism>
<evidence type="ECO:0000313" key="2">
    <source>
        <dbReference type="EMBL" id="KPM84841.1"/>
    </source>
</evidence>
<keyword evidence="1" id="KW-0812">Transmembrane</keyword>
<feature type="transmembrane region" description="Helical" evidence="1">
    <location>
        <begin position="303"/>
        <end position="327"/>
    </location>
</feature>
<feature type="transmembrane region" description="Helical" evidence="1">
    <location>
        <begin position="347"/>
        <end position="363"/>
    </location>
</feature>
<dbReference type="PATRIC" id="fig|570156.3.peg.673"/>
<dbReference type="InterPro" id="IPR045614">
    <property type="entry name" value="DUF6136"/>
</dbReference>
<gene>
    <name evidence="2" type="ORF">AOG27_03375</name>
</gene>
<dbReference type="STRING" id="570156.AOG27_03375"/>
<feature type="transmembrane region" description="Helical" evidence="1">
    <location>
        <begin position="68"/>
        <end position="91"/>
    </location>
</feature>
<feature type="transmembrane region" description="Helical" evidence="1">
    <location>
        <begin position="189"/>
        <end position="207"/>
    </location>
</feature>
<feature type="transmembrane region" description="Helical" evidence="1">
    <location>
        <begin position="35"/>
        <end position="56"/>
    </location>
</feature>
<dbReference type="OrthoDB" id="6315643at2"/>
<evidence type="ECO:0000256" key="1">
    <source>
        <dbReference type="SAM" id="Phobius"/>
    </source>
</evidence>
<dbReference type="RefSeq" id="WP_054551598.1">
    <property type="nucleotide sequence ID" value="NZ_LJTC01000002.1"/>
</dbReference>
<reference evidence="2 3" key="1">
    <citation type="submission" date="2015-09" db="EMBL/GenBank/DDBJ databases">
        <title>Draft Genome Sequence of Pseudoalteromonas lipolytica UCD-48B.</title>
        <authorList>
            <person name="Krusor M."/>
            <person name="Coil D.A."/>
            <person name="Lang J.M."/>
            <person name="Eisen J.A."/>
            <person name="Alexiev A."/>
        </authorList>
    </citation>
    <scope>NUCLEOTIDE SEQUENCE [LARGE SCALE GENOMIC DNA]</scope>
    <source>
        <strain evidence="2 3">UCD-48B</strain>
    </source>
</reference>
<feature type="transmembrane region" description="Helical" evidence="1">
    <location>
        <begin position="231"/>
        <end position="252"/>
    </location>
</feature>
<keyword evidence="1" id="KW-1133">Transmembrane helix</keyword>
<evidence type="ECO:0000313" key="3">
    <source>
        <dbReference type="Proteomes" id="UP000050378"/>
    </source>
</evidence>
<dbReference type="Pfam" id="PF19632">
    <property type="entry name" value="DUF6136"/>
    <property type="match status" value="1"/>
</dbReference>
<dbReference type="Proteomes" id="UP000050378">
    <property type="component" value="Unassembled WGS sequence"/>
</dbReference>
<comment type="caution">
    <text evidence="2">The sequence shown here is derived from an EMBL/GenBank/DDBJ whole genome shotgun (WGS) entry which is preliminary data.</text>
</comment>
<feature type="transmembrane region" description="Helical" evidence="1">
    <location>
        <begin position="166"/>
        <end position="183"/>
    </location>
</feature>
<dbReference type="EMBL" id="LJTC01000002">
    <property type="protein sequence ID" value="KPM84841.1"/>
    <property type="molecule type" value="Genomic_DNA"/>
</dbReference>
<proteinExistence type="predicted"/>
<sequence>MINSFASYFSFLSFRYLAYTTTLKSMLSQLKNFSLLFALVLGPAFLGMVLLLFLGLGKIVDSHAAPGYGAKLAVIYLLLESVMLWAMAPAIKNEQNRAFQRSLYKSSWRVCVDCKLLLLSNAWLIASLLIAVDLSLKQWLQVPHFILFMLLQWLCGVFVLYRPRALFYSLLLSSILVLLPASLTSLQYYLSFIAIFGCSILLPPVRISHKLKVHSLALFWLSYFIQHSWSLIWRGSVLLACLLALLQLIAVRNDFSDLVLALAFSVCVLLTSSLQFDCLAVFKKYRLFFQSNNQDKPFYISQFLPSFIFFSVAFIVVISMLGTNLIYIPIGAVWCVLQQYLAQKKPAQFALVWFFITIGIVLLA</sequence>
<protein>
    <submittedName>
        <fullName evidence="2">Uncharacterized protein</fullName>
    </submittedName>
</protein>
<feature type="transmembrane region" description="Helical" evidence="1">
    <location>
        <begin position="258"/>
        <end position="282"/>
    </location>
</feature>
<keyword evidence="1" id="KW-0472">Membrane</keyword>
<dbReference type="AlphaFoldDB" id="A0A0P7EQ59"/>